<dbReference type="Proteomes" id="UP000827986">
    <property type="component" value="Unassembled WGS sequence"/>
</dbReference>
<organism evidence="1 2">
    <name type="scientific">Mauremys mutica</name>
    <name type="common">yellowpond turtle</name>
    <dbReference type="NCBI Taxonomy" id="74926"/>
    <lineage>
        <taxon>Eukaryota</taxon>
        <taxon>Metazoa</taxon>
        <taxon>Chordata</taxon>
        <taxon>Craniata</taxon>
        <taxon>Vertebrata</taxon>
        <taxon>Euteleostomi</taxon>
        <taxon>Archelosauria</taxon>
        <taxon>Testudinata</taxon>
        <taxon>Testudines</taxon>
        <taxon>Cryptodira</taxon>
        <taxon>Durocryptodira</taxon>
        <taxon>Testudinoidea</taxon>
        <taxon>Geoemydidae</taxon>
        <taxon>Geoemydinae</taxon>
        <taxon>Mauremys</taxon>
    </lineage>
</organism>
<keyword evidence="2" id="KW-1185">Reference proteome</keyword>
<dbReference type="AlphaFoldDB" id="A0A9D4B788"/>
<comment type="caution">
    <text evidence="1">The sequence shown here is derived from an EMBL/GenBank/DDBJ whole genome shotgun (WGS) entry which is preliminary data.</text>
</comment>
<gene>
    <name evidence="1" type="ORF">KIL84_004281</name>
</gene>
<proteinExistence type="predicted"/>
<dbReference type="EMBL" id="JAHDVG010000466">
    <property type="protein sequence ID" value="KAH1182789.1"/>
    <property type="molecule type" value="Genomic_DNA"/>
</dbReference>
<sequence length="148" mass="16065">MTTHQGTAANPGFSSHIGFGMQQDCRSRKEAAGCFSDPGSDANQGPCCGLHWEEGPNSIPTNISLSIKLPGNSMGQDQAPLDLQPIMENHHHLSTRKRAKCATLMETRLRRPGGLKEMWSSACHAGQTGIILFLVNTSMPHCKCRCFS</sequence>
<evidence type="ECO:0000313" key="1">
    <source>
        <dbReference type="EMBL" id="KAH1182789.1"/>
    </source>
</evidence>
<accession>A0A9D4B788</accession>
<reference evidence="1" key="1">
    <citation type="submission" date="2021-09" db="EMBL/GenBank/DDBJ databases">
        <title>The genome of Mauremys mutica provides insights into the evolution of semi-aquatic lifestyle.</title>
        <authorList>
            <person name="Gong S."/>
            <person name="Gao Y."/>
        </authorList>
    </citation>
    <scope>NUCLEOTIDE SEQUENCE</scope>
    <source>
        <strain evidence="1">MM-2020</strain>
        <tissue evidence="1">Muscle</tissue>
    </source>
</reference>
<protein>
    <submittedName>
        <fullName evidence="1">Uncharacterized protein</fullName>
    </submittedName>
</protein>
<name>A0A9D4B788_9SAUR</name>
<evidence type="ECO:0000313" key="2">
    <source>
        <dbReference type="Proteomes" id="UP000827986"/>
    </source>
</evidence>